<sequence>MEKPTEHDNDGQIEYHGRRSCACGKSTFNTNNLLCFSFVINIVFVVLFVLVFIQLENVQSRLARLESPASINDPSKVIASEGSIVLQGENSTPFTIIKANVTSSPGLLKTMPLVQQISRRSTSPTEPPKKKVPKHYRDYVQHYVRRQAKKDDGILKKAIASEVQRSLQSLGPSGRSADCQCKGKRGPVGPIGPQGPQGPPGRMGASGEKQKGDLQELKNGGSLPRRGSDTYFRIGNVCIPGMQGHPGVQGIGKSFWGGERVKVLVHVRGNYSCTNAHSNLLATLACNSGWILNKLSCMYSSGLIINFSQIVCWSIVRPSAHITGHSSYTQNSPRSGFLTGWRAPLLRGGMLFGRGRLTVPKPGVYFVYSQIYYTTSSAKSLSYYVCVNGFVKTMGIHPGNRSFYTISHGFLVLLNASDVITVKLGHNDISANLIEKGRILRDWENSRGFAHSSGGMQYENGELVIPATGRYYVYSQLYFQVQDNIKPYMIHLVQLNRTGTLHVMMRSIASRYRKAQTFLFSSYQGGVFELQSGDHLFIAVPEDSTHQISTYGSATFFGAFLV</sequence>
<proteinExistence type="inferred from homology"/>
<evidence type="ECO:0000256" key="3">
    <source>
        <dbReference type="ARBA" id="ARBA00022514"/>
    </source>
</evidence>
<dbReference type="InterPro" id="IPR021184">
    <property type="entry name" value="TNF_CS"/>
</dbReference>
<comment type="similarity">
    <text evidence="2">Belongs to the tumor necrosis factor family.</text>
</comment>
<evidence type="ECO:0000256" key="6">
    <source>
        <dbReference type="SAM" id="Phobius"/>
    </source>
</evidence>
<evidence type="ECO:0000259" key="7">
    <source>
        <dbReference type="PROSITE" id="PS50049"/>
    </source>
</evidence>
<feature type="domain" description="THD" evidence="7">
    <location>
        <begin position="318"/>
        <end position="436"/>
    </location>
</feature>
<evidence type="ECO:0000256" key="1">
    <source>
        <dbReference type="ARBA" id="ARBA00004370"/>
    </source>
</evidence>
<keyword evidence="6" id="KW-0812">Transmembrane</keyword>
<keyword evidence="9" id="KW-1185">Reference proteome</keyword>
<organism evidence="8 9">
    <name type="scientific">Porites evermanni</name>
    <dbReference type="NCBI Taxonomy" id="104178"/>
    <lineage>
        <taxon>Eukaryota</taxon>
        <taxon>Metazoa</taxon>
        <taxon>Cnidaria</taxon>
        <taxon>Anthozoa</taxon>
        <taxon>Hexacorallia</taxon>
        <taxon>Scleractinia</taxon>
        <taxon>Fungiina</taxon>
        <taxon>Poritidae</taxon>
        <taxon>Porites</taxon>
    </lineage>
</organism>
<feature type="domain" description="THD" evidence="7">
    <location>
        <begin position="429"/>
        <end position="562"/>
    </location>
</feature>
<dbReference type="PROSITE" id="PS50049">
    <property type="entry name" value="THD_2"/>
    <property type="match status" value="2"/>
</dbReference>
<keyword evidence="3" id="KW-0202">Cytokine</keyword>
<dbReference type="SUPFAM" id="SSF49842">
    <property type="entry name" value="TNF-like"/>
    <property type="match status" value="2"/>
</dbReference>
<reference evidence="8 9" key="1">
    <citation type="submission" date="2022-05" db="EMBL/GenBank/DDBJ databases">
        <authorList>
            <consortium name="Genoscope - CEA"/>
            <person name="William W."/>
        </authorList>
    </citation>
    <scope>NUCLEOTIDE SEQUENCE [LARGE SCALE GENOMIC DNA]</scope>
</reference>
<dbReference type="PANTHER" id="PTHR11471">
    <property type="entry name" value="TUMOR NECROSIS FACTOR FAMILY MEMBER"/>
    <property type="match status" value="1"/>
</dbReference>
<protein>
    <recommendedName>
        <fullName evidence="7">THD domain-containing protein</fullName>
    </recommendedName>
</protein>
<dbReference type="InterPro" id="IPR008983">
    <property type="entry name" value="Tumour_necrosis_fac-like_dom"/>
</dbReference>
<dbReference type="Pfam" id="PF00229">
    <property type="entry name" value="TNF"/>
    <property type="match status" value="2"/>
</dbReference>
<keyword evidence="4 6" id="KW-0472">Membrane</keyword>
<gene>
    <name evidence="8" type="ORF">PEVE_00044590</name>
</gene>
<evidence type="ECO:0000256" key="4">
    <source>
        <dbReference type="ARBA" id="ARBA00023136"/>
    </source>
</evidence>
<evidence type="ECO:0000313" key="8">
    <source>
        <dbReference type="EMBL" id="CAH3148399.1"/>
    </source>
</evidence>
<dbReference type="InterPro" id="IPR006052">
    <property type="entry name" value="TNF_dom"/>
</dbReference>
<dbReference type="PANTHER" id="PTHR11471:SF13">
    <property type="entry name" value="TNF FAMILY PROFILE DOMAIN-CONTAINING PROTEIN"/>
    <property type="match status" value="1"/>
</dbReference>
<dbReference type="CDD" id="cd00184">
    <property type="entry name" value="TNF"/>
    <property type="match status" value="1"/>
</dbReference>
<dbReference type="Gene3D" id="2.60.120.40">
    <property type="match status" value="2"/>
</dbReference>
<comment type="subcellular location">
    <subcellularLocation>
        <location evidence="1">Membrane</location>
    </subcellularLocation>
</comment>
<dbReference type="EMBL" id="CALNXI010000950">
    <property type="protein sequence ID" value="CAH3148399.1"/>
    <property type="molecule type" value="Genomic_DNA"/>
</dbReference>
<dbReference type="Proteomes" id="UP001159427">
    <property type="component" value="Unassembled WGS sequence"/>
</dbReference>
<name>A0ABN8PPZ8_9CNID</name>
<feature type="transmembrane region" description="Helical" evidence="6">
    <location>
        <begin position="33"/>
        <end position="55"/>
    </location>
</feature>
<comment type="caution">
    <text evidence="8">The sequence shown here is derived from an EMBL/GenBank/DDBJ whole genome shotgun (WGS) entry which is preliminary data.</text>
</comment>
<feature type="region of interest" description="Disordered" evidence="5">
    <location>
        <begin position="166"/>
        <end position="227"/>
    </location>
</feature>
<evidence type="ECO:0000256" key="2">
    <source>
        <dbReference type="ARBA" id="ARBA00008670"/>
    </source>
</evidence>
<dbReference type="SMART" id="SM00207">
    <property type="entry name" value="TNF"/>
    <property type="match status" value="1"/>
</dbReference>
<evidence type="ECO:0000313" key="9">
    <source>
        <dbReference type="Proteomes" id="UP001159427"/>
    </source>
</evidence>
<keyword evidence="6" id="KW-1133">Transmembrane helix</keyword>
<evidence type="ECO:0000256" key="5">
    <source>
        <dbReference type="SAM" id="MobiDB-lite"/>
    </source>
</evidence>
<accession>A0ABN8PPZ8</accession>
<dbReference type="PROSITE" id="PS00251">
    <property type="entry name" value="THD_1"/>
    <property type="match status" value="1"/>
</dbReference>